<dbReference type="Gene3D" id="3.40.50.12230">
    <property type="match status" value="1"/>
</dbReference>
<evidence type="ECO:0000259" key="6">
    <source>
        <dbReference type="Pfam" id="PF00551"/>
    </source>
</evidence>
<protein>
    <recommendedName>
        <fullName evidence="2 5">Methionyl-tRNA formyltransferase</fullName>
        <ecNumber evidence="2 5">2.1.2.9</ecNumber>
    </recommendedName>
</protein>
<feature type="binding site" evidence="5">
    <location>
        <begin position="108"/>
        <end position="111"/>
    </location>
    <ligand>
        <name>(6S)-5,6,7,8-tetrahydrofolate</name>
        <dbReference type="ChEBI" id="CHEBI:57453"/>
    </ligand>
</feature>
<evidence type="ECO:0000256" key="3">
    <source>
        <dbReference type="ARBA" id="ARBA00022679"/>
    </source>
</evidence>
<evidence type="ECO:0000256" key="4">
    <source>
        <dbReference type="ARBA" id="ARBA00022917"/>
    </source>
</evidence>
<dbReference type="EMBL" id="JAFREP010000032">
    <property type="protein sequence ID" value="MBO1322132.1"/>
    <property type="molecule type" value="Genomic_DNA"/>
</dbReference>
<dbReference type="InterPro" id="IPR011034">
    <property type="entry name" value="Formyl_transferase-like_C_sf"/>
</dbReference>
<dbReference type="GO" id="GO:0005829">
    <property type="term" value="C:cytosol"/>
    <property type="evidence" value="ECO:0007669"/>
    <property type="project" value="TreeGrafter"/>
</dbReference>
<dbReference type="GO" id="GO:0004479">
    <property type="term" value="F:methionyl-tRNA formyltransferase activity"/>
    <property type="evidence" value="ECO:0007669"/>
    <property type="project" value="UniProtKB-UniRule"/>
</dbReference>
<dbReference type="InterPro" id="IPR002376">
    <property type="entry name" value="Formyl_transf_N"/>
</dbReference>
<dbReference type="InterPro" id="IPR005794">
    <property type="entry name" value="Fmt"/>
</dbReference>
<name>A0A8J7Q7I3_9BACT</name>
<dbReference type="SUPFAM" id="SSF50486">
    <property type="entry name" value="FMT C-terminal domain-like"/>
    <property type="match status" value="1"/>
</dbReference>
<evidence type="ECO:0000256" key="2">
    <source>
        <dbReference type="ARBA" id="ARBA00012261"/>
    </source>
</evidence>
<comment type="catalytic activity">
    <reaction evidence="5">
        <text>L-methionyl-tRNA(fMet) + (6R)-10-formyltetrahydrofolate = N-formyl-L-methionyl-tRNA(fMet) + (6S)-5,6,7,8-tetrahydrofolate + H(+)</text>
        <dbReference type="Rhea" id="RHEA:24380"/>
        <dbReference type="Rhea" id="RHEA-COMP:9952"/>
        <dbReference type="Rhea" id="RHEA-COMP:9953"/>
        <dbReference type="ChEBI" id="CHEBI:15378"/>
        <dbReference type="ChEBI" id="CHEBI:57453"/>
        <dbReference type="ChEBI" id="CHEBI:78530"/>
        <dbReference type="ChEBI" id="CHEBI:78844"/>
        <dbReference type="ChEBI" id="CHEBI:195366"/>
        <dbReference type="EC" id="2.1.2.9"/>
    </reaction>
</comment>
<proteinExistence type="inferred from homology"/>
<dbReference type="HAMAP" id="MF_00182">
    <property type="entry name" value="Formyl_trans"/>
    <property type="match status" value="1"/>
</dbReference>
<evidence type="ECO:0000259" key="7">
    <source>
        <dbReference type="Pfam" id="PF02911"/>
    </source>
</evidence>
<keyword evidence="9" id="KW-1185">Reference proteome</keyword>
<comment type="similarity">
    <text evidence="1 5">Belongs to the Fmt family.</text>
</comment>
<dbReference type="InterPro" id="IPR041711">
    <property type="entry name" value="Met-tRNA-FMT_N"/>
</dbReference>
<dbReference type="Pfam" id="PF02911">
    <property type="entry name" value="Formyl_trans_C"/>
    <property type="match status" value="1"/>
</dbReference>
<evidence type="ECO:0000256" key="1">
    <source>
        <dbReference type="ARBA" id="ARBA00010699"/>
    </source>
</evidence>
<gene>
    <name evidence="5" type="primary">fmt</name>
    <name evidence="8" type="ORF">J3U88_26895</name>
</gene>
<dbReference type="InterPro" id="IPR044135">
    <property type="entry name" value="Met-tRNA-FMT_C"/>
</dbReference>
<organism evidence="8 9">
    <name type="scientific">Acanthopleuribacter pedis</name>
    <dbReference type="NCBI Taxonomy" id="442870"/>
    <lineage>
        <taxon>Bacteria</taxon>
        <taxon>Pseudomonadati</taxon>
        <taxon>Acidobacteriota</taxon>
        <taxon>Holophagae</taxon>
        <taxon>Acanthopleuribacterales</taxon>
        <taxon>Acanthopleuribacteraceae</taxon>
        <taxon>Acanthopleuribacter</taxon>
    </lineage>
</organism>
<dbReference type="InterPro" id="IPR005793">
    <property type="entry name" value="Formyl_trans_C"/>
</dbReference>
<feature type="domain" description="Formyl transferase C-terminal" evidence="7">
    <location>
        <begin position="201"/>
        <end position="300"/>
    </location>
</feature>
<dbReference type="SUPFAM" id="SSF53328">
    <property type="entry name" value="Formyltransferase"/>
    <property type="match status" value="1"/>
</dbReference>
<dbReference type="RefSeq" id="WP_207862105.1">
    <property type="nucleotide sequence ID" value="NZ_JAFREP010000032.1"/>
</dbReference>
<dbReference type="InterPro" id="IPR036477">
    <property type="entry name" value="Formyl_transf_N_sf"/>
</dbReference>
<dbReference type="EC" id="2.1.2.9" evidence="2 5"/>
<dbReference type="AlphaFoldDB" id="A0A8J7Q7I3"/>
<dbReference type="Proteomes" id="UP000664417">
    <property type="component" value="Unassembled WGS sequence"/>
</dbReference>
<dbReference type="PANTHER" id="PTHR11138:SF5">
    <property type="entry name" value="METHIONYL-TRNA FORMYLTRANSFERASE, MITOCHONDRIAL"/>
    <property type="match status" value="1"/>
</dbReference>
<dbReference type="Pfam" id="PF00551">
    <property type="entry name" value="Formyl_trans_N"/>
    <property type="match status" value="1"/>
</dbReference>
<comment type="caution">
    <text evidence="8">The sequence shown here is derived from an EMBL/GenBank/DDBJ whole genome shotgun (WGS) entry which is preliminary data.</text>
</comment>
<dbReference type="CDD" id="cd08704">
    <property type="entry name" value="Met_tRNA_FMT_C"/>
    <property type="match status" value="1"/>
</dbReference>
<comment type="function">
    <text evidence="5">Attaches a formyl group to the free amino group of methionyl-tRNA(fMet). The formyl group appears to play a dual role in the initiator identity of N-formylmethionyl-tRNA by promoting its recognition by IF2 and preventing the misappropriation of this tRNA by the elongation apparatus.</text>
</comment>
<dbReference type="NCBIfam" id="TIGR00460">
    <property type="entry name" value="fmt"/>
    <property type="match status" value="1"/>
</dbReference>
<evidence type="ECO:0000256" key="5">
    <source>
        <dbReference type="HAMAP-Rule" id="MF_00182"/>
    </source>
</evidence>
<sequence length="313" mass="34426">MKIVYMGTPDFAVPALRALADRYGVSAVFCQPDRPKARSRKPVACPVKQAALELGIEVHQPKRIRAKKWVQLLRDLAPDLIVVAAFGQILPQSILDIPTIDCVNIHASLLPRWRGASPIHHALLYGDPRTGVGIMRMEAGLDTGPVYREAAMDIDDTITREALEQALATMGADVLLETVPDLKGMEPTPQDDAASCYAPIITKDMGWVDLSRQNAETVWRTVRAFRGWPDVYVQWQDHPLKLCSVQPVTDGDVTGEPGTLAQVTKKRMLVACADNTLLNVLEVQPAGKKVMPIHAFINGYKPTVGETLAKMQH</sequence>
<feature type="domain" description="Formyl transferase N-terminal" evidence="6">
    <location>
        <begin position="1"/>
        <end position="178"/>
    </location>
</feature>
<dbReference type="PANTHER" id="PTHR11138">
    <property type="entry name" value="METHIONYL-TRNA FORMYLTRANSFERASE"/>
    <property type="match status" value="1"/>
</dbReference>
<dbReference type="CDD" id="cd08646">
    <property type="entry name" value="FMT_core_Met-tRNA-FMT_N"/>
    <property type="match status" value="1"/>
</dbReference>
<keyword evidence="3 5" id="KW-0808">Transferase</keyword>
<evidence type="ECO:0000313" key="8">
    <source>
        <dbReference type="EMBL" id="MBO1322132.1"/>
    </source>
</evidence>
<reference evidence="8" key="1">
    <citation type="submission" date="2021-03" db="EMBL/GenBank/DDBJ databases">
        <authorList>
            <person name="Wang G."/>
        </authorList>
    </citation>
    <scope>NUCLEOTIDE SEQUENCE</scope>
    <source>
        <strain evidence="8">KCTC 12899</strain>
    </source>
</reference>
<evidence type="ECO:0000313" key="9">
    <source>
        <dbReference type="Proteomes" id="UP000664417"/>
    </source>
</evidence>
<keyword evidence="4 5" id="KW-0648">Protein biosynthesis</keyword>
<accession>A0A8J7Q7I3</accession>